<dbReference type="GO" id="GO:0003743">
    <property type="term" value="F:translation initiation factor activity"/>
    <property type="evidence" value="ECO:0007669"/>
    <property type="project" value="UniProtKB-KW"/>
</dbReference>
<sequence length="637" mass="72666">MGPFELTRSRLMRESKETLKTLTERIRALNKKYIMPEKLIEIFNADKYAASLRLEAEKVYTSSLLQVIDEQRKEIDSLKSLILSQGMNILNLEQQVNSQVEGQIDNEVEGQIHDHVESQFNNQVEGKIGDSVDGQVDATVSALGVTEATTTAEESAAVTASAEDAGLVEEIDCRDRKTKRNRRRRMRYKMSLKKKEAAQVEEEEDMSADSGTTITEGAEPTSTIPSEGADAISADALNIAIAVDSLTCTDKVDQGSPQNPEGRRIYDRNFLLELRYHPLSMKRPDDLLDLSAVVNDGINQVHVVERRFSKTNRTPSGTPSRNIFYPDFMKGHDSEEQPTPWRNSQRIVTKYKNPVTHIELSLKEDVQLQHAENAWRPRRVKPSATNEEEAKTQDLYKKVRSVLNKLTPEKFDRLVAQVQSLPIDSSDRLEGIIKLIFEKAVDEPTFSEEYARMCKVLYGTQVPAECENKDESEINFRKLLLNQCQNQFEKNSEVELDREAAEPAKKKELQCNLEEELRRIRRKSLGNIRFIGELFKLGMLTASIMQRCIKRLLVEGDEQSECLCKLLTTVGDDLERKNQDLSECFSKMKELSQKKGLLSSRIRFMLQDLRKDNWVPRRTASTPKTMAQIQIEQEEGD</sequence>
<protein>
    <submittedName>
        <fullName evidence="3">Eukaryotic translation initiation factor 4 gamma 3</fullName>
    </submittedName>
</protein>
<dbReference type="PANTHER" id="PTHR23253">
    <property type="entry name" value="EUKARYOTIC TRANSLATION INITIATION FACTOR 4 GAMMA"/>
    <property type="match status" value="1"/>
</dbReference>
<evidence type="ECO:0000313" key="4">
    <source>
        <dbReference type="Proteomes" id="UP000027135"/>
    </source>
</evidence>
<feature type="domain" description="MIF4G" evidence="2">
    <location>
        <begin position="396"/>
        <end position="613"/>
    </location>
</feature>
<gene>
    <name evidence="3" type="ORF">L798_03476</name>
</gene>
<dbReference type="eggNOG" id="KOG0401">
    <property type="taxonomic scope" value="Eukaryota"/>
</dbReference>
<evidence type="ECO:0000259" key="2">
    <source>
        <dbReference type="SMART" id="SM00543"/>
    </source>
</evidence>
<feature type="region of interest" description="Disordered" evidence="1">
    <location>
        <begin position="191"/>
        <end position="227"/>
    </location>
</feature>
<feature type="compositionally biased region" description="Polar residues" evidence="1">
    <location>
        <begin position="209"/>
        <end position="225"/>
    </location>
</feature>
<evidence type="ECO:0000313" key="3">
    <source>
        <dbReference type="EMBL" id="KDR07102.1"/>
    </source>
</evidence>
<dbReference type="Pfam" id="PF02854">
    <property type="entry name" value="MIF4G"/>
    <property type="match status" value="1"/>
</dbReference>
<keyword evidence="4" id="KW-1185">Reference proteome</keyword>
<evidence type="ECO:0000256" key="1">
    <source>
        <dbReference type="SAM" id="MobiDB-lite"/>
    </source>
</evidence>
<dbReference type="Proteomes" id="UP000027135">
    <property type="component" value="Unassembled WGS sequence"/>
</dbReference>
<dbReference type="SUPFAM" id="SSF48371">
    <property type="entry name" value="ARM repeat"/>
    <property type="match status" value="1"/>
</dbReference>
<accession>A0A067QQS3</accession>
<keyword evidence="3" id="KW-0648">Protein biosynthesis</keyword>
<dbReference type="AlphaFoldDB" id="A0A067QQS3"/>
<dbReference type="GO" id="GO:0016281">
    <property type="term" value="C:eukaryotic translation initiation factor 4F complex"/>
    <property type="evidence" value="ECO:0007669"/>
    <property type="project" value="TreeGrafter"/>
</dbReference>
<dbReference type="InterPro" id="IPR003890">
    <property type="entry name" value="MIF4G-like_typ-3"/>
</dbReference>
<dbReference type="EMBL" id="KK853507">
    <property type="protein sequence ID" value="KDR07102.1"/>
    <property type="molecule type" value="Genomic_DNA"/>
</dbReference>
<dbReference type="Gene3D" id="1.25.40.180">
    <property type="match status" value="1"/>
</dbReference>
<organism evidence="3 4">
    <name type="scientific">Zootermopsis nevadensis</name>
    <name type="common">Dampwood termite</name>
    <dbReference type="NCBI Taxonomy" id="136037"/>
    <lineage>
        <taxon>Eukaryota</taxon>
        <taxon>Metazoa</taxon>
        <taxon>Ecdysozoa</taxon>
        <taxon>Arthropoda</taxon>
        <taxon>Hexapoda</taxon>
        <taxon>Insecta</taxon>
        <taxon>Pterygota</taxon>
        <taxon>Neoptera</taxon>
        <taxon>Polyneoptera</taxon>
        <taxon>Dictyoptera</taxon>
        <taxon>Blattodea</taxon>
        <taxon>Blattoidea</taxon>
        <taxon>Termitoidae</taxon>
        <taxon>Termopsidae</taxon>
        <taxon>Zootermopsis</taxon>
    </lineage>
</organism>
<proteinExistence type="predicted"/>
<dbReference type="SMART" id="SM00543">
    <property type="entry name" value="MIF4G"/>
    <property type="match status" value="1"/>
</dbReference>
<keyword evidence="3" id="KW-0396">Initiation factor</keyword>
<dbReference type="InParanoid" id="A0A067QQS3"/>
<name>A0A067QQS3_ZOONE</name>
<dbReference type="STRING" id="136037.A0A067QQS3"/>
<dbReference type="GO" id="GO:0003729">
    <property type="term" value="F:mRNA binding"/>
    <property type="evidence" value="ECO:0007669"/>
    <property type="project" value="TreeGrafter"/>
</dbReference>
<reference evidence="3 4" key="1">
    <citation type="journal article" date="2014" name="Nat. Commun.">
        <title>Molecular traces of alternative social organization in a termite genome.</title>
        <authorList>
            <person name="Terrapon N."/>
            <person name="Li C."/>
            <person name="Robertson H.M."/>
            <person name="Ji L."/>
            <person name="Meng X."/>
            <person name="Booth W."/>
            <person name="Chen Z."/>
            <person name="Childers C.P."/>
            <person name="Glastad K.M."/>
            <person name="Gokhale K."/>
            <person name="Gowin J."/>
            <person name="Gronenberg W."/>
            <person name="Hermansen R.A."/>
            <person name="Hu H."/>
            <person name="Hunt B.G."/>
            <person name="Huylmans A.K."/>
            <person name="Khalil S.M."/>
            <person name="Mitchell R.D."/>
            <person name="Munoz-Torres M.C."/>
            <person name="Mustard J.A."/>
            <person name="Pan H."/>
            <person name="Reese J.T."/>
            <person name="Scharf M.E."/>
            <person name="Sun F."/>
            <person name="Vogel H."/>
            <person name="Xiao J."/>
            <person name="Yang W."/>
            <person name="Yang Z."/>
            <person name="Yang Z."/>
            <person name="Zhou J."/>
            <person name="Zhu J."/>
            <person name="Brent C.S."/>
            <person name="Elsik C.G."/>
            <person name="Goodisman M.A."/>
            <person name="Liberles D.A."/>
            <person name="Roe R.M."/>
            <person name="Vargo E.L."/>
            <person name="Vilcinskas A."/>
            <person name="Wang J."/>
            <person name="Bornberg-Bauer E."/>
            <person name="Korb J."/>
            <person name="Zhang G."/>
            <person name="Liebig J."/>
        </authorList>
    </citation>
    <scope>NUCLEOTIDE SEQUENCE [LARGE SCALE GENOMIC DNA]</scope>
    <source>
        <tissue evidence="3">Whole organism</tissue>
    </source>
</reference>
<dbReference type="PANTHER" id="PTHR23253:SF78">
    <property type="entry name" value="EUKARYOTIC TRANSLATION INITIATION FACTOR 4G1, ISOFORM B-RELATED"/>
    <property type="match status" value="1"/>
</dbReference>
<dbReference type="InterPro" id="IPR016024">
    <property type="entry name" value="ARM-type_fold"/>
</dbReference>